<dbReference type="CDD" id="cd00179">
    <property type="entry name" value="SynN"/>
    <property type="match status" value="1"/>
</dbReference>
<keyword evidence="2" id="KW-0813">Transport</keyword>
<dbReference type="PROSITE" id="PS50192">
    <property type="entry name" value="T_SNARE"/>
    <property type="match status" value="1"/>
</dbReference>
<dbReference type="PANTHER" id="PTHR19957:SF80">
    <property type="entry name" value="SYNTAXIN-121"/>
    <property type="match status" value="1"/>
</dbReference>
<dbReference type="InterPro" id="IPR006012">
    <property type="entry name" value="Syntaxin/epimorphin_CS"/>
</dbReference>
<dbReference type="InterPro" id="IPR000727">
    <property type="entry name" value="T_SNARE_dom"/>
</dbReference>
<dbReference type="GO" id="GO:0000149">
    <property type="term" value="F:SNARE binding"/>
    <property type="evidence" value="ECO:0007669"/>
    <property type="project" value="TreeGrafter"/>
</dbReference>
<evidence type="ECO:0000256" key="4">
    <source>
        <dbReference type="RuleBase" id="RU003858"/>
    </source>
</evidence>
<dbReference type="FunFam" id="1.20.58.70:FF:000003">
    <property type="entry name" value="Qa-SNARE, Sso1/Syntaxin1-type, SYP12A-group"/>
    <property type="match status" value="1"/>
</dbReference>
<comment type="caution">
    <text evidence="9">The sequence shown here is derived from an EMBL/GenBank/DDBJ whole genome shotgun (WGS) entry which is preliminary data.</text>
</comment>
<evidence type="ECO:0000256" key="3">
    <source>
        <dbReference type="ARBA" id="ARBA00022927"/>
    </source>
</evidence>
<dbReference type="GO" id="GO:0006906">
    <property type="term" value="P:vesicle fusion"/>
    <property type="evidence" value="ECO:0007669"/>
    <property type="project" value="TreeGrafter"/>
</dbReference>
<dbReference type="SUPFAM" id="SSF47661">
    <property type="entry name" value="t-snare proteins"/>
    <property type="match status" value="1"/>
</dbReference>
<dbReference type="GO" id="GO:0006887">
    <property type="term" value="P:exocytosis"/>
    <property type="evidence" value="ECO:0007669"/>
    <property type="project" value="TreeGrafter"/>
</dbReference>
<keyword evidence="7" id="KW-1133">Transmembrane helix</keyword>
<dbReference type="Proteomes" id="UP001419268">
    <property type="component" value="Unassembled WGS sequence"/>
</dbReference>
<dbReference type="GO" id="GO:0005484">
    <property type="term" value="F:SNAP receptor activity"/>
    <property type="evidence" value="ECO:0007669"/>
    <property type="project" value="InterPro"/>
</dbReference>
<keyword evidence="7" id="KW-0472">Membrane</keyword>
<feature type="region of interest" description="Disordered" evidence="6">
    <location>
        <begin position="14"/>
        <end position="44"/>
    </location>
</feature>
<dbReference type="GO" id="GO:0031201">
    <property type="term" value="C:SNARE complex"/>
    <property type="evidence" value="ECO:0007669"/>
    <property type="project" value="TreeGrafter"/>
</dbReference>
<feature type="domain" description="T-SNARE coiled-coil homology" evidence="8">
    <location>
        <begin position="218"/>
        <end position="280"/>
    </location>
</feature>
<keyword evidence="10" id="KW-1185">Reference proteome</keyword>
<dbReference type="GO" id="GO:0012505">
    <property type="term" value="C:endomembrane system"/>
    <property type="evidence" value="ECO:0007669"/>
    <property type="project" value="TreeGrafter"/>
</dbReference>
<dbReference type="PROSITE" id="PS00914">
    <property type="entry name" value="SYNTAXIN"/>
    <property type="match status" value="1"/>
</dbReference>
<keyword evidence="3" id="KW-0653">Protein transport</keyword>
<dbReference type="EMBL" id="JBBNAG010000006">
    <property type="protein sequence ID" value="KAK9124867.1"/>
    <property type="molecule type" value="Genomic_DNA"/>
</dbReference>
<evidence type="ECO:0000256" key="1">
    <source>
        <dbReference type="ARBA" id="ARBA00009063"/>
    </source>
</evidence>
<dbReference type="GO" id="GO:0006886">
    <property type="term" value="P:intracellular protein transport"/>
    <property type="evidence" value="ECO:0007669"/>
    <property type="project" value="InterPro"/>
</dbReference>
<evidence type="ECO:0000256" key="7">
    <source>
        <dbReference type="SAM" id="Phobius"/>
    </source>
</evidence>
<evidence type="ECO:0000256" key="5">
    <source>
        <dbReference type="SAM" id="Coils"/>
    </source>
</evidence>
<dbReference type="InterPro" id="IPR010989">
    <property type="entry name" value="SNARE"/>
</dbReference>
<proteinExistence type="inferred from homology"/>
<sequence length="342" mass="37287">MNDLFAGSFSRFKNTTTITNDDDDDRKGVEMSSSSSPPPPSAAMGANLDKFFEDVEGIKDELKEIETVHARLKSTNEQTKTLHNPQSVKTLRLHMDTDVSLALKKAKLIKVRLEALDRGNAATRTVPGCGPGSSSDRTRSSLVASLRQKLRNWMEKFNELRDEIQADYKETVRRRVYAVTGEEAGEEAVEAVIAAGEGEGIVRRALEGGARGDVMEAVREVRERYDAVREVERGMEELRQVFLDMAVMVEVQGEQLDDIESHVARASSFVRSGAAQLETARKHQRNSRKWTCIAIVILLIIVLVVVLPIVLKNRGGGGGGGGGGGTNNAAARPPPSPPTPPT</sequence>
<gene>
    <name evidence="9" type="ORF">Scep_013713</name>
</gene>
<organism evidence="9 10">
    <name type="scientific">Stephania cephalantha</name>
    <dbReference type="NCBI Taxonomy" id="152367"/>
    <lineage>
        <taxon>Eukaryota</taxon>
        <taxon>Viridiplantae</taxon>
        <taxon>Streptophyta</taxon>
        <taxon>Embryophyta</taxon>
        <taxon>Tracheophyta</taxon>
        <taxon>Spermatophyta</taxon>
        <taxon>Magnoliopsida</taxon>
        <taxon>Ranunculales</taxon>
        <taxon>Menispermaceae</taxon>
        <taxon>Menispermoideae</taxon>
        <taxon>Cissampelideae</taxon>
        <taxon>Stephania</taxon>
    </lineage>
</organism>
<feature type="transmembrane region" description="Helical" evidence="7">
    <location>
        <begin position="290"/>
        <end position="311"/>
    </location>
</feature>
<dbReference type="Gene3D" id="1.10.8.1170">
    <property type="match status" value="1"/>
</dbReference>
<dbReference type="Gene3D" id="1.20.5.110">
    <property type="match status" value="1"/>
</dbReference>
<dbReference type="AlphaFoldDB" id="A0AAP0NYP0"/>
<evidence type="ECO:0000313" key="10">
    <source>
        <dbReference type="Proteomes" id="UP001419268"/>
    </source>
</evidence>
<dbReference type="FunFam" id="1.20.5.110:FF:000008">
    <property type="entry name" value="Syntaxin 132"/>
    <property type="match status" value="1"/>
</dbReference>
<dbReference type="Gene3D" id="1.20.58.70">
    <property type="match status" value="1"/>
</dbReference>
<keyword evidence="5" id="KW-0175">Coiled coil</keyword>
<evidence type="ECO:0000256" key="6">
    <source>
        <dbReference type="SAM" id="MobiDB-lite"/>
    </source>
</evidence>
<keyword evidence="7" id="KW-0812">Transmembrane</keyword>
<feature type="compositionally biased region" description="Pro residues" evidence="6">
    <location>
        <begin position="332"/>
        <end position="342"/>
    </location>
</feature>
<feature type="coiled-coil region" evidence="5">
    <location>
        <begin position="143"/>
        <end position="174"/>
    </location>
</feature>
<dbReference type="Pfam" id="PF00804">
    <property type="entry name" value="Syntaxin"/>
    <property type="match status" value="1"/>
</dbReference>
<accession>A0AAP0NYP0</accession>
<evidence type="ECO:0000259" key="8">
    <source>
        <dbReference type="PROSITE" id="PS50192"/>
    </source>
</evidence>
<name>A0AAP0NYP0_9MAGN</name>
<dbReference type="SMART" id="SM00503">
    <property type="entry name" value="SynN"/>
    <property type="match status" value="1"/>
</dbReference>
<comment type="similarity">
    <text evidence="1 4">Belongs to the syntaxin family.</text>
</comment>
<feature type="region of interest" description="Disordered" evidence="6">
    <location>
        <begin position="318"/>
        <end position="342"/>
    </location>
</feature>
<dbReference type="PANTHER" id="PTHR19957">
    <property type="entry name" value="SYNTAXIN"/>
    <property type="match status" value="1"/>
</dbReference>
<dbReference type="CDD" id="cd15848">
    <property type="entry name" value="SNARE_syntaxin1-like"/>
    <property type="match status" value="1"/>
</dbReference>
<dbReference type="Pfam" id="PF05739">
    <property type="entry name" value="SNARE"/>
    <property type="match status" value="1"/>
</dbReference>
<dbReference type="InterPro" id="IPR045242">
    <property type="entry name" value="Syntaxin"/>
</dbReference>
<dbReference type="GO" id="GO:0048278">
    <property type="term" value="P:vesicle docking"/>
    <property type="evidence" value="ECO:0007669"/>
    <property type="project" value="TreeGrafter"/>
</dbReference>
<dbReference type="SMART" id="SM00397">
    <property type="entry name" value="t_SNARE"/>
    <property type="match status" value="1"/>
</dbReference>
<dbReference type="GO" id="GO:0005886">
    <property type="term" value="C:plasma membrane"/>
    <property type="evidence" value="ECO:0007669"/>
    <property type="project" value="TreeGrafter"/>
</dbReference>
<protein>
    <recommendedName>
        <fullName evidence="8">t-SNARE coiled-coil homology domain-containing protein</fullName>
    </recommendedName>
</protein>
<reference evidence="9 10" key="1">
    <citation type="submission" date="2024-01" db="EMBL/GenBank/DDBJ databases">
        <title>Genome assemblies of Stephania.</title>
        <authorList>
            <person name="Yang L."/>
        </authorList>
    </citation>
    <scope>NUCLEOTIDE SEQUENCE [LARGE SCALE GENOMIC DNA]</scope>
    <source>
        <strain evidence="9">JXDWG</strain>
        <tissue evidence="9">Leaf</tissue>
    </source>
</reference>
<dbReference type="InterPro" id="IPR006011">
    <property type="entry name" value="Syntaxin_N"/>
</dbReference>
<evidence type="ECO:0000256" key="2">
    <source>
        <dbReference type="ARBA" id="ARBA00022448"/>
    </source>
</evidence>
<evidence type="ECO:0000313" key="9">
    <source>
        <dbReference type="EMBL" id="KAK9124867.1"/>
    </source>
</evidence>